<dbReference type="AlphaFoldDB" id="A0A9N9I2Z1"/>
<dbReference type="InterPro" id="IPR017441">
    <property type="entry name" value="Protein_kinase_ATP_BS"/>
</dbReference>
<dbReference type="GO" id="GO:0005524">
    <property type="term" value="F:ATP binding"/>
    <property type="evidence" value="ECO:0007669"/>
    <property type="project" value="UniProtKB-UniRule"/>
</dbReference>
<dbReference type="PROSITE" id="PS00107">
    <property type="entry name" value="PROTEIN_KINASE_ATP"/>
    <property type="match status" value="1"/>
</dbReference>
<protein>
    <submittedName>
        <fullName evidence="5">11862_t:CDS:1</fullName>
    </submittedName>
</protein>
<keyword evidence="2" id="KW-0067">ATP-binding</keyword>
<accession>A0A9N9I2Z1</accession>
<organism evidence="5 6">
    <name type="scientific">Ambispora leptoticha</name>
    <dbReference type="NCBI Taxonomy" id="144679"/>
    <lineage>
        <taxon>Eukaryota</taxon>
        <taxon>Fungi</taxon>
        <taxon>Fungi incertae sedis</taxon>
        <taxon>Mucoromycota</taxon>
        <taxon>Glomeromycotina</taxon>
        <taxon>Glomeromycetes</taxon>
        <taxon>Archaeosporales</taxon>
        <taxon>Ambisporaceae</taxon>
        <taxon>Ambispora</taxon>
    </lineage>
</organism>
<dbReference type="InterPro" id="IPR008984">
    <property type="entry name" value="SMAD_FHA_dom_sf"/>
</dbReference>
<feature type="domain" description="FHA" evidence="3">
    <location>
        <begin position="59"/>
        <end position="115"/>
    </location>
</feature>
<reference evidence="5" key="1">
    <citation type="submission" date="2021-06" db="EMBL/GenBank/DDBJ databases">
        <authorList>
            <person name="Kallberg Y."/>
            <person name="Tangrot J."/>
            <person name="Rosling A."/>
        </authorList>
    </citation>
    <scope>NUCLEOTIDE SEQUENCE</scope>
    <source>
        <strain evidence="5">FL130A</strain>
    </source>
</reference>
<dbReference type="SMART" id="SM00240">
    <property type="entry name" value="FHA"/>
    <property type="match status" value="1"/>
</dbReference>
<gene>
    <name evidence="5" type="ORF">ALEPTO_LOCUS12140</name>
</gene>
<dbReference type="InterPro" id="IPR011009">
    <property type="entry name" value="Kinase-like_dom_sf"/>
</dbReference>
<feature type="domain" description="Protein kinase" evidence="4">
    <location>
        <begin position="158"/>
        <end position="221"/>
    </location>
</feature>
<dbReference type="InterPro" id="IPR000253">
    <property type="entry name" value="FHA_dom"/>
</dbReference>
<evidence type="ECO:0000313" key="6">
    <source>
        <dbReference type="Proteomes" id="UP000789508"/>
    </source>
</evidence>
<comment type="similarity">
    <text evidence="1">Belongs to the protein kinase superfamily. CAMK Ser/Thr protein kinase family. CHEK2 subfamily.</text>
</comment>
<keyword evidence="6" id="KW-1185">Reference proteome</keyword>
<evidence type="ECO:0000313" key="5">
    <source>
        <dbReference type="EMBL" id="CAG8717681.1"/>
    </source>
</evidence>
<proteinExistence type="inferred from homology"/>
<evidence type="ECO:0000256" key="2">
    <source>
        <dbReference type="PROSITE-ProRule" id="PRU10141"/>
    </source>
</evidence>
<feature type="binding site" evidence="2">
    <location>
        <position position="193"/>
    </location>
    <ligand>
        <name>ATP</name>
        <dbReference type="ChEBI" id="CHEBI:30616"/>
    </ligand>
</feature>
<dbReference type="GO" id="GO:0004672">
    <property type="term" value="F:protein kinase activity"/>
    <property type="evidence" value="ECO:0007669"/>
    <property type="project" value="InterPro"/>
</dbReference>
<sequence length="221" mass="25049">MPKKETKRKGQGRFTPTLLNLERNETPFPRRTNIYWGVLNPTEDNAKYSSQIRLFEERHTIGRGVTSTTVLSESGISFHHCTIYKEYQEEGGQTTTRYMLEDKSSLGTLVQGNRCRTNEPVRIYHGNTIGLITCNGVLEFKLLIKEDPDSHGSFASNWTVISHLGSGHFADVKMVVPYGKDPNDPLTQKAAVKIIKTECLNHPKLHENLNSEISILRNINH</sequence>
<dbReference type="Gene3D" id="3.30.200.20">
    <property type="entry name" value="Phosphorylase Kinase, domain 1"/>
    <property type="match status" value="1"/>
</dbReference>
<keyword evidence="2" id="KW-0547">Nucleotide-binding</keyword>
<dbReference type="OrthoDB" id="5330228at2759"/>
<dbReference type="Pfam" id="PF00498">
    <property type="entry name" value="FHA"/>
    <property type="match status" value="1"/>
</dbReference>
<dbReference type="InterPro" id="IPR000719">
    <property type="entry name" value="Prot_kinase_dom"/>
</dbReference>
<dbReference type="PROSITE" id="PS50011">
    <property type="entry name" value="PROTEIN_KINASE_DOM"/>
    <property type="match status" value="1"/>
</dbReference>
<comment type="caution">
    <text evidence="5">The sequence shown here is derived from an EMBL/GenBank/DDBJ whole genome shotgun (WGS) entry which is preliminary data.</text>
</comment>
<dbReference type="EMBL" id="CAJVPS010024926">
    <property type="protein sequence ID" value="CAG8717681.1"/>
    <property type="molecule type" value="Genomic_DNA"/>
</dbReference>
<dbReference type="SUPFAM" id="SSF49879">
    <property type="entry name" value="SMAD/FHA domain"/>
    <property type="match status" value="1"/>
</dbReference>
<evidence type="ECO:0000259" key="4">
    <source>
        <dbReference type="PROSITE" id="PS50011"/>
    </source>
</evidence>
<dbReference type="SUPFAM" id="SSF56112">
    <property type="entry name" value="Protein kinase-like (PK-like)"/>
    <property type="match status" value="1"/>
</dbReference>
<evidence type="ECO:0000259" key="3">
    <source>
        <dbReference type="PROSITE" id="PS50006"/>
    </source>
</evidence>
<dbReference type="PROSITE" id="PS50006">
    <property type="entry name" value="FHA_DOMAIN"/>
    <property type="match status" value="1"/>
</dbReference>
<dbReference type="Gene3D" id="2.60.200.20">
    <property type="match status" value="1"/>
</dbReference>
<dbReference type="Proteomes" id="UP000789508">
    <property type="component" value="Unassembled WGS sequence"/>
</dbReference>
<evidence type="ECO:0000256" key="1">
    <source>
        <dbReference type="ARBA" id="ARBA00005575"/>
    </source>
</evidence>
<feature type="non-terminal residue" evidence="5">
    <location>
        <position position="221"/>
    </location>
</feature>
<name>A0A9N9I2Z1_9GLOM</name>